<keyword evidence="5" id="KW-1185">Reference proteome</keyword>
<evidence type="ECO:0000313" key="4">
    <source>
        <dbReference type="EMBL" id="QDT14130.1"/>
    </source>
</evidence>
<name>A0A517P423_9PLAN</name>
<accession>A0A517P423</accession>
<feature type="domain" description="Polysaccharide export protein N-terminal" evidence="3">
    <location>
        <begin position="80"/>
        <end position="162"/>
    </location>
</feature>
<dbReference type="AlphaFoldDB" id="A0A517P423"/>
<dbReference type="PANTHER" id="PTHR33619">
    <property type="entry name" value="POLYSACCHARIDE EXPORT PROTEIN GFCE-RELATED"/>
    <property type="match status" value="1"/>
</dbReference>
<dbReference type="KEGG" id="acaf:CA12_01980"/>
<evidence type="ECO:0000313" key="5">
    <source>
        <dbReference type="Proteomes" id="UP000318741"/>
    </source>
</evidence>
<evidence type="ECO:0000256" key="2">
    <source>
        <dbReference type="SAM" id="MobiDB-lite"/>
    </source>
</evidence>
<dbReference type="Gene3D" id="3.30.1950.10">
    <property type="entry name" value="wza like domain"/>
    <property type="match status" value="1"/>
</dbReference>
<dbReference type="GO" id="GO:0015159">
    <property type="term" value="F:polysaccharide transmembrane transporter activity"/>
    <property type="evidence" value="ECO:0007669"/>
    <property type="project" value="InterPro"/>
</dbReference>
<keyword evidence="1" id="KW-0732">Signal</keyword>
<dbReference type="PANTHER" id="PTHR33619:SF3">
    <property type="entry name" value="POLYSACCHARIDE EXPORT PROTEIN GFCE-RELATED"/>
    <property type="match status" value="1"/>
</dbReference>
<dbReference type="EMBL" id="CP036265">
    <property type="protein sequence ID" value="QDT14130.1"/>
    <property type="molecule type" value="Genomic_DNA"/>
</dbReference>
<dbReference type="Proteomes" id="UP000318741">
    <property type="component" value="Chromosome"/>
</dbReference>
<gene>
    <name evidence="4" type="ORF">CA12_01980</name>
</gene>
<dbReference type="Pfam" id="PF02563">
    <property type="entry name" value="Poly_export"/>
    <property type="match status" value="1"/>
</dbReference>
<reference evidence="4 5" key="1">
    <citation type="submission" date="2019-02" db="EMBL/GenBank/DDBJ databases">
        <title>Deep-cultivation of Planctomycetes and their phenomic and genomic characterization uncovers novel biology.</title>
        <authorList>
            <person name="Wiegand S."/>
            <person name="Jogler M."/>
            <person name="Boedeker C."/>
            <person name="Pinto D."/>
            <person name="Vollmers J."/>
            <person name="Rivas-Marin E."/>
            <person name="Kohn T."/>
            <person name="Peeters S.H."/>
            <person name="Heuer A."/>
            <person name="Rast P."/>
            <person name="Oberbeckmann S."/>
            <person name="Bunk B."/>
            <person name="Jeske O."/>
            <person name="Meyerdierks A."/>
            <person name="Storesund J.E."/>
            <person name="Kallscheuer N."/>
            <person name="Luecker S."/>
            <person name="Lage O.M."/>
            <person name="Pohl T."/>
            <person name="Merkel B.J."/>
            <person name="Hornburger P."/>
            <person name="Mueller R.-W."/>
            <person name="Bruemmer F."/>
            <person name="Labrenz M."/>
            <person name="Spormann A.M."/>
            <person name="Op den Camp H."/>
            <person name="Overmann J."/>
            <person name="Amann R."/>
            <person name="Jetten M.S.M."/>
            <person name="Mascher T."/>
            <person name="Medema M.H."/>
            <person name="Devos D.P."/>
            <person name="Kaster A.-K."/>
            <person name="Ovreas L."/>
            <person name="Rohde M."/>
            <person name="Galperin M.Y."/>
            <person name="Jogler C."/>
        </authorList>
    </citation>
    <scope>NUCLEOTIDE SEQUENCE [LARGE SCALE GENOMIC DNA]</scope>
    <source>
        <strain evidence="4 5">CA12</strain>
    </source>
</reference>
<dbReference type="InterPro" id="IPR049712">
    <property type="entry name" value="Poly_export"/>
</dbReference>
<organism evidence="4 5">
    <name type="scientific">Alienimonas californiensis</name>
    <dbReference type="NCBI Taxonomy" id="2527989"/>
    <lineage>
        <taxon>Bacteria</taxon>
        <taxon>Pseudomonadati</taxon>
        <taxon>Planctomycetota</taxon>
        <taxon>Planctomycetia</taxon>
        <taxon>Planctomycetales</taxon>
        <taxon>Planctomycetaceae</taxon>
        <taxon>Alienimonas</taxon>
    </lineage>
</organism>
<protein>
    <submittedName>
        <fullName evidence="4">Polysaccharide biosynthesis/export protein</fullName>
    </submittedName>
</protein>
<feature type="region of interest" description="Disordered" evidence="2">
    <location>
        <begin position="256"/>
        <end position="310"/>
    </location>
</feature>
<evidence type="ECO:0000259" key="3">
    <source>
        <dbReference type="Pfam" id="PF02563"/>
    </source>
</evidence>
<sequence>MFRRRDRSRVSAVRGAFALGARGPRRLAAAALLVLLAATSGCAAFRSLEGVPAGDLSPDFRQPVRSGLETIDLTLLRRTPPPQHRVDAGDVLSVYIEGVLGGPDQAPPISSATLALDRPSVGYPIEVREDGTLALPFAGAVSVRGLTLPQVEATLREEFTERRALLKTGQERVLVSLQRPRTHSVLVIRQESGNRQGNLGSAGTVNFELDKRGTGRIVDLPVYQNDVLHALAATGGLPGLDAQNVIYVLRRPRVQTIPPEQHPGPEAPVAPAAPAEDADSENGSEGERTYEEDLDEEAEAFQPTPPANFRPAAPMTVWRGQSPDGPTAASYGAPQFALPAGFSLNDRMAGPPPAPAPVPSAGPSLPALPEAQTFPAPTPLRATPVSTAPPAIPAPAPWPISEEVAYSPEFAGSQFIDAAPGEPTFAPDGRLRVPAERCPADGFGIAAATMPCAENGFPPFPLLGRSTMGGPHVLRIPVRLTPGCPVPFTEEDVTLYDGDIVFVEHREPDVFYTGGLLGGGQYQLPQNYDIDVLEALAIVRQRGGSTDKSPLTVGGPSSLNQDVTVGASRLIILRKDELGRELRVEVDLEAALRDPGERVLVRPGDYLVLRYTKCEACGAFVERLVFESFLSALANAALFRQFE</sequence>
<proteinExistence type="predicted"/>
<dbReference type="InterPro" id="IPR003715">
    <property type="entry name" value="Poly_export_N"/>
</dbReference>
<evidence type="ECO:0000256" key="1">
    <source>
        <dbReference type="ARBA" id="ARBA00022729"/>
    </source>
</evidence>